<comment type="caution">
    <text evidence="1">The sequence shown here is derived from an EMBL/GenBank/DDBJ whole genome shotgun (WGS) entry which is preliminary data.</text>
</comment>
<evidence type="ECO:0000313" key="1">
    <source>
        <dbReference type="EMBL" id="KAI3796861.1"/>
    </source>
</evidence>
<name>A0ACB9HNH8_9ASTR</name>
<dbReference type="EMBL" id="CM042029">
    <property type="protein sequence ID" value="KAI3796861.1"/>
    <property type="molecule type" value="Genomic_DNA"/>
</dbReference>
<sequence length="86" mass="9620">MAHAYHLRGKGQTSQLEREKCLKEAAELFSSIGKKVLAAECFYEIADYRTAVEEYEKAGDFAKCLSACTDGKLFEIGFKLLGRYGD</sequence>
<reference evidence="1 2" key="2">
    <citation type="journal article" date="2022" name="Mol. Ecol. Resour.">
        <title>The genomes of chicory, endive, great burdock and yacon provide insights into Asteraceae paleo-polyploidization history and plant inulin production.</title>
        <authorList>
            <person name="Fan W."/>
            <person name="Wang S."/>
            <person name="Wang H."/>
            <person name="Wang A."/>
            <person name="Jiang F."/>
            <person name="Liu H."/>
            <person name="Zhao H."/>
            <person name="Xu D."/>
            <person name="Zhang Y."/>
        </authorList>
    </citation>
    <scope>NUCLEOTIDE SEQUENCE [LARGE SCALE GENOMIC DNA]</scope>
    <source>
        <strain evidence="2">cv. Yunnan</strain>
        <tissue evidence="1">Leaves</tissue>
    </source>
</reference>
<reference evidence="2" key="1">
    <citation type="journal article" date="2022" name="Mol. Ecol. Resour.">
        <title>The genomes of chicory, endive, great burdock and yacon provide insights into Asteraceae palaeo-polyploidization history and plant inulin production.</title>
        <authorList>
            <person name="Fan W."/>
            <person name="Wang S."/>
            <person name="Wang H."/>
            <person name="Wang A."/>
            <person name="Jiang F."/>
            <person name="Liu H."/>
            <person name="Zhao H."/>
            <person name="Xu D."/>
            <person name="Zhang Y."/>
        </authorList>
    </citation>
    <scope>NUCLEOTIDE SEQUENCE [LARGE SCALE GENOMIC DNA]</scope>
    <source>
        <strain evidence="2">cv. Yunnan</strain>
    </source>
</reference>
<accession>A0ACB9HNH8</accession>
<evidence type="ECO:0000313" key="2">
    <source>
        <dbReference type="Proteomes" id="UP001056120"/>
    </source>
</evidence>
<keyword evidence="2" id="KW-1185">Reference proteome</keyword>
<organism evidence="1 2">
    <name type="scientific">Smallanthus sonchifolius</name>
    <dbReference type="NCBI Taxonomy" id="185202"/>
    <lineage>
        <taxon>Eukaryota</taxon>
        <taxon>Viridiplantae</taxon>
        <taxon>Streptophyta</taxon>
        <taxon>Embryophyta</taxon>
        <taxon>Tracheophyta</taxon>
        <taxon>Spermatophyta</taxon>
        <taxon>Magnoliopsida</taxon>
        <taxon>eudicotyledons</taxon>
        <taxon>Gunneridae</taxon>
        <taxon>Pentapetalae</taxon>
        <taxon>asterids</taxon>
        <taxon>campanulids</taxon>
        <taxon>Asterales</taxon>
        <taxon>Asteraceae</taxon>
        <taxon>Asteroideae</taxon>
        <taxon>Heliantheae alliance</taxon>
        <taxon>Millerieae</taxon>
        <taxon>Smallanthus</taxon>
    </lineage>
</organism>
<dbReference type="Proteomes" id="UP001056120">
    <property type="component" value="Linkage Group LG12"/>
</dbReference>
<protein>
    <submittedName>
        <fullName evidence="1">Uncharacterized protein</fullName>
    </submittedName>
</protein>
<proteinExistence type="predicted"/>
<gene>
    <name evidence="1" type="ORF">L1987_39547</name>
</gene>